<accession>A0A8C4XMJ3</accession>
<dbReference type="Ensembl" id="ENSFTIT00000008290.1">
    <property type="protein sequence ID" value="ENSFTIP00000007944.1"/>
    <property type="gene ID" value="ENSFTIG00000005400.1"/>
</dbReference>
<keyword evidence="3" id="KW-1185">Reference proteome</keyword>
<feature type="region of interest" description="Disordered" evidence="1">
    <location>
        <begin position="1036"/>
        <end position="1061"/>
    </location>
</feature>
<feature type="compositionally biased region" description="Polar residues" evidence="1">
    <location>
        <begin position="502"/>
        <end position="529"/>
    </location>
</feature>
<sequence>MDWNARSLQNADAKKNLQNEEACHNQLLCNAHDFPQTNICSSKNACTCAGNNQMAYLPTSNVAFPFVNSEGLKTSDQALPEASVAGNDLFISKYSVNRHLPPYLPIAPKPPNHTPRLQAEMTRASWPNSDAYFCPLRQLPPLSSQINTGNNVRNVLREPQYVTTNSYTVQPQILQHNSVRTTTLYQSNIHSQNNSVSLGTSGHHVQSHMYHPNTQFKVVQSLNQDTEANVQLLQQYRPSQLGSETPRGCCAPSLLPANCDSRAAAQSSIGVPHAVQNVPNGYAFSQQRHPSDPKNASGFNSFQQCYQKQQSGSVSQSVRNVCNSSGNVTANRPFNEMPVPPTGISKELYEIVQEMETLSSVTASKQLSDPVSVQEGQTSSLTNRPVNSQICSAAAVDGKTITKDRLVWEAQRLHTIKKKCVLLERMHHYRRKLLSASERDKGTPLLPPSYQATVANCLPWMPNGTLSPSPSETAKTECPILNSSPEEKNDKKADADNRGLEVTQSDSQVEQGSLSSPAPIPSQSKLPTQLNNLESTPISEQKDSHALASSQNSVTSLNNASCFSQADSSVKTASKNVPANPKNSSFLQFVLSSTNVLKEKTAGATADKILTSLLCSEKPLVGVSVSGGNLLKDTSEKNVEIVKGEQPFIVDTNSSVSETTESGEVKFQSDVAQKKTPFPENKSVKQNNYHYSVEELTACLDLWKKHSSESVSVQNSQVNESPTANQISLHIQNTKNREQNNVLVSTDEAILPVTTASVGQKVDTLSCNFIKSVELQVAVVSPLVLSKQRTQSEQADKGPTSAGKTSPVIDSGSICSLQEEGKSGLSVVNTSKGTIDTARSSPSDCVLVQKVDPHLQQPKLADGNIAKTSVNAKGSYGENQREASQSAQDARGNLQPELQNKPPLPELGINFSSQIVQEGIKYHKDEQAVLETGDESTAVLGEQMFCISGVCSLVEGDRFYNPQIASIFKSVPETNAPNGTSSEGNATDPRQKERQLDLRKNKLSNNAPQKEILLQKMLNESSSCMRKAGKILDGITTSNLEKGSSGSPRKTVSTSEQKKSFNASFKRPKNYLEMLAGINQELAQRTPDVSISVTAERNVFAVQRGNSKQNNISSKTSTEKDMNLFGAKPIKCLNDQLSELVKEFPYGIEGANRLTKEPVQNVSVAERVESQLQKETQICDKNPPSKDPVDQIKIVALSADQMQELFPEHDQSSSSDSKTVVSQQSEKASAEENLEGSVQPHQSLCEKKETPQKTSNPRRKKIENCSLMGLLSVTQTTPWSPGKLGMSGSEKNADQLSKAENTSSLQRQEDNSKSDAEMKNSCTVENLPISEKIPNTDSKNKKDTCKYTSIMNRKAELKVNDEYKSLATEQEKIGPLNSSENQDVDKAKRSSWKEELQIDGAFPLLGKELNSDKKDHQTALEELSEKTGHPDANNITKSSEKQETVFKMESLSKDKTKPGLAVKSQTDIHRCTESVTVEIKHAEVIQGQKIKTCQEISSEEQNCRKEKETLGQDVGINIKEKAKLSAEIKHKKLNGHRADAMKFPYFGTIDFKSRNPKYSPHKSMKVYPSQEQPYKRKRKENVTGRRDPKKTKVEEEKLKESEAKNSKQLSRNCTVNTDKAKRLKAENGWKSKSSLADLSVLKLQRKRARSTTVSKNYFSNKERCHDGQNGDKGSEKTCPDKNLLYLNRRNNRLKLHLQKEPKKHYLNRVAFKRMAQECIYLTKLETSPVRPVRHIKPKVSQKDAKRGASVSEVEKSCKIEVLEFKLCPEILFREPSTDEESLATKHSLEREKAIVAGVKSKKEDWLKCNPVKQKKLEEIFTAEDSIPLDTAIQILDGGGEAPHTPNKDSKEMFQAYRKMYLEKKMQKP</sequence>
<reference evidence="2" key="2">
    <citation type="submission" date="2025-09" db="UniProtKB">
        <authorList>
            <consortium name="Ensembl"/>
        </authorList>
    </citation>
    <scope>IDENTIFICATION</scope>
</reference>
<evidence type="ECO:0000313" key="3">
    <source>
        <dbReference type="Proteomes" id="UP000694562"/>
    </source>
</evidence>
<feature type="compositionally biased region" description="Basic and acidic residues" evidence="1">
    <location>
        <begin position="989"/>
        <end position="1000"/>
    </location>
</feature>
<feature type="region of interest" description="Disordered" evidence="1">
    <location>
        <begin position="1206"/>
        <end position="1322"/>
    </location>
</feature>
<feature type="region of interest" description="Disordered" evidence="1">
    <location>
        <begin position="875"/>
        <end position="906"/>
    </location>
</feature>
<organism evidence="2 3">
    <name type="scientific">Falco tinnunculus</name>
    <name type="common">Common kestrel</name>
    <dbReference type="NCBI Taxonomy" id="100819"/>
    <lineage>
        <taxon>Eukaryota</taxon>
        <taxon>Metazoa</taxon>
        <taxon>Chordata</taxon>
        <taxon>Craniata</taxon>
        <taxon>Vertebrata</taxon>
        <taxon>Euteleostomi</taxon>
        <taxon>Archelosauria</taxon>
        <taxon>Archosauria</taxon>
        <taxon>Dinosauria</taxon>
        <taxon>Saurischia</taxon>
        <taxon>Theropoda</taxon>
        <taxon>Coelurosauria</taxon>
        <taxon>Aves</taxon>
        <taxon>Neognathae</taxon>
        <taxon>Neoaves</taxon>
        <taxon>Telluraves</taxon>
        <taxon>Australaves</taxon>
        <taxon>Falconiformes</taxon>
        <taxon>Falconidae</taxon>
        <taxon>Falco</taxon>
    </lineage>
</organism>
<feature type="region of interest" description="Disordered" evidence="1">
    <location>
        <begin position="465"/>
        <end position="529"/>
    </location>
</feature>
<dbReference type="OMA" id="TYKQMYL"/>
<evidence type="ECO:0000256" key="1">
    <source>
        <dbReference type="SAM" id="MobiDB-lite"/>
    </source>
</evidence>
<feature type="compositionally biased region" description="Basic and acidic residues" evidence="1">
    <location>
        <begin position="1414"/>
        <end position="1429"/>
    </location>
</feature>
<feature type="region of interest" description="Disordered" evidence="1">
    <location>
        <begin position="971"/>
        <end position="1004"/>
    </location>
</feature>
<protein>
    <recommendedName>
        <fullName evidence="4">Retroelement silencing factor 1</fullName>
    </recommendedName>
</protein>
<dbReference type="GO" id="GO:0005634">
    <property type="term" value="C:nucleus"/>
    <property type="evidence" value="ECO:0007669"/>
    <property type="project" value="TreeGrafter"/>
</dbReference>
<name>A0A8C4XMJ3_FALTI</name>
<feature type="compositionally biased region" description="Basic and acidic residues" evidence="1">
    <location>
        <begin position="1307"/>
        <end position="1318"/>
    </location>
</feature>
<feature type="compositionally biased region" description="Polar residues" evidence="1">
    <location>
        <begin position="1294"/>
        <end position="1306"/>
    </location>
</feature>
<evidence type="ECO:0008006" key="4">
    <source>
        <dbReference type="Google" id="ProtNLM"/>
    </source>
</evidence>
<feature type="compositionally biased region" description="Basic and acidic residues" evidence="1">
    <location>
        <begin position="485"/>
        <end position="499"/>
    </location>
</feature>
<dbReference type="InterPro" id="IPR027866">
    <property type="entry name" value="RESF1"/>
</dbReference>
<feature type="compositionally biased region" description="Polar residues" evidence="1">
    <location>
        <begin position="972"/>
        <end position="985"/>
    </location>
</feature>
<feature type="region of interest" description="Disordered" evidence="1">
    <location>
        <begin position="789"/>
        <end position="809"/>
    </location>
</feature>
<dbReference type="GO" id="GO:1990226">
    <property type="term" value="F:histone methyltransferase binding"/>
    <property type="evidence" value="ECO:0007669"/>
    <property type="project" value="TreeGrafter"/>
</dbReference>
<dbReference type="PANTHER" id="PTHR21604:SF0">
    <property type="entry name" value="RETROELEMENT SILENCING FACTOR 1"/>
    <property type="match status" value="1"/>
</dbReference>
<reference evidence="2" key="1">
    <citation type="submission" date="2025-08" db="UniProtKB">
        <authorList>
            <consortium name="Ensembl"/>
        </authorList>
    </citation>
    <scope>IDENTIFICATION</scope>
</reference>
<dbReference type="Pfam" id="PF15395">
    <property type="entry name" value="DUF4617"/>
    <property type="match status" value="1"/>
</dbReference>
<proteinExistence type="predicted"/>
<dbReference type="PANTHER" id="PTHR21604">
    <property type="entry name" value="RETROELEMENT SILENCING FACTOR 1"/>
    <property type="match status" value="1"/>
</dbReference>
<feature type="compositionally biased region" description="Basic and acidic residues" evidence="1">
    <location>
        <begin position="1580"/>
        <end position="1605"/>
    </location>
</feature>
<feature type="compositionally biased region" description="Low complexity" evidence="1">
    <location>
        <begin position="1212"/>
        <end position="1225"/>
    </location>
</feature>
<dbReference type="Proteomes" id="UP000694562">
    <property type="component" value="Unplaced"/>
</dbReference>
<feature type="region of interest" description="Disordered" evidence="1">
    <location>
        <begin position="1414"/>
        <end position="1444"/>
    </location>
</feature>
<evidence type="ECO:0000313" key="2">
    <source>
        <dbReference type="Ensembl" id="ENSFTIP00000007944.1"/>
    </source>
</evidence>
<feature type="region of interest" description="Disordered" evidence="1">
    <location>
        <begin position="1554"/>
        <end position="1611"/>
    </location>
</feature>
<dbReference type="OrthoDB" id="9909281at2759"/>